<dbReference type="Proteomes" id="UP001150907">
    <property type="component" value="Unassembled WGS sequence"/>
</dbReference>
<name>A0A9W8BG06_9FUNG</name>
<sequence>MPTKLSLGSLGFLGERGALGTLNRAGLTSQTAATSSVSSVGKVVATLNAYPAKQPAAAPVLRNFAGRQLPALKNILPDSNAVGTSKGQGASPTQPERRRAALDADSLQLSTTTLYAGPSPLARFILSGLGSGSQGGMLAASRSAIVAELEREILRLFMANKQAHTAVLKGPGNNNIDGGGGGSDETASVGHNPAEAKCSSFSRRSTNYAMGDVSFLSLLVGKGGSKEQNKGGSAAPFAFDTPSPDDKVLAAQSRSGSGSSTAAPASNKSKPKAKGTVQPVA</sequence>
<feature type="region of interest" description="Disordered" evidence="1">
    <location>
        <begin position="77"/>
        <end position="98"/>
    </location>
</feature>
<dbReference type="AlphaFoldDB" id="A0A9W8BG06"/>
<evidence type="ECO:0000313" key="3">
    <source>
        <dbReference type="Proteomes" id="UP001150907"/>
    </source>
</evidence>
<gene>
    <name evidence="2" type="ORF">H4R26_001701</name>
</gene>
<feature type="region of interest" description="Disordered" evidence="1">
    <location>
        <begin position="170"/>
        <end position="194"/>
    </location>
</feature>
<feature type="region of interest" description="Disordered" evidence="1">
    <location>
        <begin position="224"/>
        <end position="281"/>
    </location>
</feature>
<feature type="compositionally biased region" description="Low complexity" evidence="1">
    <location>
        <begin position="250"/>
        <end position="268"/>
    </location>
</feature>
<dbReference type="OrthoDB" id="342024at2759"/>
<reference evidence="2" key="1">
    <citation type="submission" date="2022-07" db="EMBL/GenBank/DDBJ databases">
        <title>Phylogenomic reconstructions and comparative analyses of Kickxellomycotina fungi.</title>
        <authorList>
            <person name="Reynolds N.K."/>
            <person name="Stajich J.E."/>
            <person name="Barry K."/>
            <person name="Grigoriev I.V."/>
            <person name="Crous P."/>
            <person name="Smith M.E."/>
        </authorList>
    </citation>
    <scope>NUCLEOTIDE SEQUENCE</scope>
    <source>
        <strain evidence="2">IMI 214461</strain>
    </source>
</reference>
<dbReference type="EMBL" id="JANBQF010000081">
    <property type="protein sequence ID" value="KAJ2005894.1"/>
    <property type="molecule type" value="Genomic_DNA"/>
</dbReference>
<keyword evidence="3" id="KW-1185">Reference proteome</keyword>
<feature type="compositionally biased region" description="Polar residues" evidence="1">
    <location>
        <begin position="81"/>
        <end position="94"/>
    </location>
</feature>
<evidence type="ECO:0000313" key="2">
    <source>
        <dbReference type="EMBL" id="KAJ2005894.1"/>
    </source>
</evidence>
<evidence type="ECO:0000256" key="1">
    <source>
        <dbReference type="SAM" id="MobiDB-lite"/>
    </source>
</evidence>
<protein>
    <submittedName>
        <fullName evidence="2">Uncharacterized protein</fullName>
    </submittedName>
</protein>
<accession>A0A9W8BG06</accession>
<comment type="caution">
    <text evidence="2">The sequence shown here is derived from an EMBL/GenBank/DDBJ whole genome shotgun (WGS) entry which is preliminary data.</text>
</comment>
<organism evidence="2 3">
    <name type="scientific">Coemansia thaxteri</name>
    <dbReference type="NCBI Taxonomy" id="2663907"/>
    <lineage>
        <taxon>Eukaryota</taxon>
        <taxon>Fungi</taxon>
        <taxon>Fungi incertae sedis</taxon>
        <taxon>Zoopagomycota</taxon>
        <taxon>Kickxellomycotina</taxon>
        <taxon>Kickxellomycetes</taxon>
        <taxon>Kickxellales</taxon>
        <taxon>Kickxellaceae</taxon>
        <taxon>Coemansia</taxon>
    </lineage>
</organism>
<proteinExistence type="predicted"/>